<dbReference type="AlphaFoldDB" id="A0A240EE12"/>
<proteinExistence type="predicted"/>
<dbReference type="EMBL" id="OANU01000003">
    <property type="protein sequence ID" value="SNX46927.1"/>
    <property type="molecule type" value="Genomic_DNA"/>
</dbReference>
<name>A0A240EE12_9VIBR</name>
<dbReference type="Pfam" id="PF11697">
    <property type="entry name" value="DUF3293"/>
    <property type="match status" value="1"/>
</dbReference>
<sequence>MSINAYLWSAYSKILIEFDAEWDCDNYVIITAWNPRGFKLSNELNCIKNLDLEQKIKKYNYQNVKVGDASFHRVEDSFAVEMSVNLGCELVQKYQQNAIYWVKNGVLFLVSCGDNQTQKKLGRLGNFLC</sequence>
<dbReference type="RefSeq" id="WP_096992284.1">
    <property type="nucleotide sequence ID" value="NZ_JBHSII010000001.1"/>
</dbReference>
<dbReference type="InterPro" id="IPR021710">
    <property type="entry name" value="DUF3293"/>
</dbReference>
<evidence type="ECO:0008006" key="3">
    <source>
        <dbReference type="Google" id="ProtNLM"/>
    </source>
</evidence>
<keyword evidence="2" id="KW-1185">Reference proteome</keyword>
<dbReference type="Proteomes" id="UP000219336">
    <property type="component" value="Unassembled WGS sequence"/>
</dbReference>
<organism evidence="1 2">
    <name type="scientific">Vibrio thalassae</name>
    <dbReference type="NCBI Taxonomy" id="1243014"/>
    <lineage>
        <taxon>Bacteria</taxon>
        <taxon>Pseudomonadati</taxon>
        <taxon>Pseudomonadota</taxon>
        <taxon>Gammaproteobacteria</taxon>
        <taxon>Vibrionales</taxon>
        <taxon>Vibrionaceae</taxon>
        <taxon>Vibrio</taxon>
    </lineage>
</organism>
<accession>A0A240EE12</accession>
<evidence type="ECO:0000313" key="1">
    <source>
        <dbReference type="EMBL" id="SNX46927.1"/>
    </source>
</evidence>
<dbReference type="OrthoDB" id="5604578at2"/>
<protein>
    <recommendedName>
        <fullName evidence="3">DUF3293 domain-containing protein</fullName>
    </recommendedName>
</protein>
<evidence type="ECO:0000313" key="2">
    <source>
        <dbReference type="Proteomes" id="UP000219336"/>
    </source>
</evidence>
<gene>
    <name evidence="1" type="ORF">VTH8203_00572</name>
</gene>
<reference evidence="2" key="1">
    <citation type="submission" date="2016-06" db="EMBL/GenBank/DDBJ databases">
        <authorList>
            <person name="Rodrigo-Torres L."/>
            <person name="Arahal R.D."/>
            <person name="Lucena T."/>
        </authorList>
    </citation>
    <scope>NUCLEOTIDE SEQUENCE [LARGE SCALE GENOMIC DNA]</scope>
    <source>
        <strain evidence="2">CECT8203</strain>
    </source>
</reference>